<evidence type="ECO:0000313" key="4">
    <source>
        <dbReference type="Proteomes" id="UP000199657"/>
    </source>
</evidence>
<feature type="region of interest" description="Disordered" evidence="1">
    <location>
        <begin position="144"/>
        <end position="208"/>
    </location>
</feature>
<dbReference type="AlphaFoldDB" id="A0A1H8RSN7"/>
<dbReference type="GO" id="GO:0003677">
    <property type="term" value="F:DNA binding"/>
    <property type="evidence" value="ECO:0007669"/>
    <property type="project" value="InterPro"/>
</dbReference>
<dbReference type="Gene3D" id="1.10.260.40">
    <property type="entry name" value="lambda repressor-like DNA-binding domains"/>
    <property type="match status" value="1"/>
</dbReference>
<dbReference type="OrthoDB" id="7012374at2"/>
<organism evidence="3 4">
    <name type="scientific">Aquisalimonas asiatica</name>
    <dbReference type="NCBI Taxonomy" id="406100"/>
    <lineage>
        <taxon>Bacteria</taxon>
        <taxon>Pseudomonadati</taxon>
        <taxon>Pseudomonadota</taxon>
        <taxon>Gammaproteobacteria</taxon>
        <taxon>Chromatiales</taxon>
        <taxon>Ectothiorhodospiraceae</taxon>
        <taxon>Aquisalimonas</taxon>
    </lineage>
</organism>
<dbReference type="InterPro" id="IPR010982">
    <property type="entry name" value="Lambda_DNA-bd_dom_sf"/>
</dbReference>
<feature type="domain" description="Bacteriophage CI repressor N-terminal" evidence="2">
    <location>
        <begin position="9"/>
        <end position="67"/>
    </location>
</feature>
<proteinExistence type="predicted"/>
<feature type="compositionally biased region" description="Basic and acidic residues" evidence="1">
    <location>
        <begin position="198"/>
        <end position="208"/>
    </location>
</feature>
<evidence type="ECO:0000313" key="3">
    <source>
        <dbReference type="EMBL" id="SEO69481.1"/>
    </source>
</evidence>
<dbReference type="InterPro" id="IPR010744">
    <property type="entry name" value="Phage_CI_N"/>
</dbReference>
<reference evidence="3 4" key="1">
    <citation type="submission" date="2016-10" db="EMBL/GenBank/DDBJ databases">
        <authorList>
            <person name="de Groot N.N."/>
        </authorList>
    </citation>
    <scope>NUCLEOTIDE SEQUENCE [LARGE SCALE GENOMIC DNA]</scope>
    <source>
        <strain evidence="3 4">CGMCC 1.6291</strain>
    </source>
</reference>
<dbReference type="RefSeq" id="WP_091640813.1">
    <property type="nucleotide sequence ID" value="NZ_FOEG01000002.1"/>
</dbReference>
<evidence type="ECO:0000259" key="2">
    <source>
        <dbReference type="Pfam" id="PF07022"/>
    </source>
</evidence>
<dbReference type="EMBL" id="FOEG01000002">
    <property type="protein sequence ID" value="SEO69481.1"/>
    <property type="molecule type" value="Genomic_DNA"/>
</dbReference>
<dbReference type="Pfam" id="PF07022">
    <property type="entry name" value="Phage_CI_repr"/>
    <property type="match status" value="1"/>
</dbReference>
<name>A0A1H8RSN7_9GAMM</name>
<dbReference type="Proteomes" id="UP000199657">
    <property type="component" value="Unassembled WGS sequence"/>
</dbReference>
<feature type="compositionally biased region" description="Basic and acidic residues" evidence="1">
    <location>
        <begin position="166"/>
        <end position="180"/>
    </location>
</feature>
<protein>
    <submittedName>
        <fullName evidence="3">Bacteriophage CI repressor helix-turn-helix domain-containing protein</fullName>
    </submittedName>
</protein>
<sequence length="208" mass="23347">MSTAADVQAVLERVGRLLGVGADSDIARGLGASPQTLSTWKRRGTIPYERLIRFAAEHDVSLDYLLLNRKARPDPIDWDLVERITQALKDPEGFPRLSLGGAQVLLDIYNQAVATDDAEAQEQIIRGAIRMLKMAILRGQRDQMREFAEENPEAAPSETDEAIASMDRELEQLEREKDSYRVTQQVSGKKHQIAGRDVVNKGKHREEE</sequence>
<accession>A0A1H8RSN7</accession>
<dbReference type="GO" id="GO:0045892">
    <property type="term" value="P:negative regulation of DNA-templated transcription"/>
    <property type="evidence" value="ECO:0007669"/>
    <property type="project" value="InterPro"/>
</dbReference>
<keyword evidence="4" id="KW-1185">Reference proteome</keyword>
<evidence type="ECO:0000256" key="1">
    <source>
        <dbReference type="SAM" id="MobiDB-lite"/>
    </source>
</evidence>
<gene>
    <name evidence="3" type="ORF">SAMN04488052_102229</name>
</gene>